<proteinExistence type="predicted"/>
<accession>A0A4P6UM80</accession>
<gene>
    <name evidence="2" type="ORF">DW355_14705</name>
</gene>
<dbReference type="EMBL" id="CP031395">
    <property type="protein sequence ID" value="QBK05806.1"/>
    <property type="molecule type" value="Genomic_DNA"/>
</dbReference>
<dbReference type="SUPFAM" id="SSF54427">
    <property type="entry name" value="NTF2-like"/>
    <property type="match status" value="1"/>
</dbReference>
<dbReference type="InterPro" id="IPR037401">
    <property type="entry name" value="SnoaL-like"/>
</dbReference>
<evidence type="ECO:0000259" key="1">
    <source>
        <dbReference type="Pfam" id="PF12680"/>
    </source>
</evidence>
<protein>
    <submittedName>
        <fullName evidence="2">Nuclear transport factor 2 family protein</fullName>
    </submittedName>
</protein>
<dbReference type="PANTHER" id="PTHR41252">
    <property type="entry name" value="BLR2505 PROTEIN"/>
    <property type="match status" value="1"/>
</dbReference>
<sequence length="170" mass="19261">MNNPWIDLLPPITVKDELPMNTQENKVVAFRFFERFTASDLEGALDTMADDATWWIPGKKERSPSAGLYPKDKIGRLFHRMVNALENGLKMTVVSCIAEGDHVALEVVSEGDLKNGRQYRQEYHMLLKFRDGKIVSVREYLDTQHANDVWAAPLIEQELEKARTASQGGA</sequence>
<dbReference type="Gene3D" id="3.10.450.50">
    <property type="match status" value="1"/>
</dbReference>
<name>A0A4P6UM80_9BURK</name>
<evidence type="ECO:0000313" key="3">
    <source>
        <dbReference type="Proteomes" id="UP000292939"/>
    </source>
</evidence>
<dbReference type="AlphaFoldDB" id="A0A4P6UM80"/>
<reference evidence="2 3" key="1">
    <citation type="submission" date="2018-07" db="EMBL/GenBank/DDBJ databases">
        <title>Exploring interactions and the metabolic potential of the ultra-small soil bacteria Hylemonella gracilis.</title>
        <authorList>
            <person name="Tyc O."/>
            <person name="Kulkarni P."/>
            <person name="Gawehns F."/>
            <person name="Hundscheid M."/>
            <person name="Zweers H."/>
            <person name="Garbeva P."/>
        </authorList>
    </citation>
    <scope>NUCLEOTIDE SEQUENCE [LARGE SCALE GENOMIC DNA]</scope>
    <source>
        <strain evidence="2 3">NS1</strain>
    </source>
</reference>
<dbReference type="PANTHER" id="PTHR41252:SF1">
    <property type="entry name" value="BLR2505 PROTEIN"/>
    <property type="match status" value="1"/>
</dbReference>
<dbReference type="Proteomes" id="UP000292939">
    <property type="component" value="Chromosome"/>
</dbReference>
<dbReference type="InterPro" id="IPR032710">
    <property type="entry name" value="NTF2-like_dom_sf"/>
</dbReference>
<feature type="domain" description="SnoaL-like" evidence="1">
    <location>
        <begin position="31"/>
        <end position="136"/>
    </location>
</feature>
<dbReference type="Pfam" id="PF12680">
    <property type="entry name" value="SnoaL_2"/>
    <property type="match status" value="1"/>
</dbReference>
<dbReference type="KEGG" id="hgr:DW355_14705"/>
<evidence type="ECO:0000313" key="2">
    <source>
        <dbReference type="EMBL" id="QBK05806.1"/>
    </source>
</evidence>
<organism evidence="2 3">
    <name type="scientific">Hylemonella gracilis</name>
    <dbReference type="NCBI Taxonomy" id="80880"/>
    <lineage>
        <taxon>Bacteria</taxon>
        <taxon>Pseudomonadati</taxon>
        <taxon>Pseudomonadota</taxon>
        <taxon>Betaproteobacteria</taxon>
        <taxon>Burkholderiales</taxon>
        <taxon>Comamonadaceae</taxon>
        <taxon>Hylemonella</taxon>
    </lineage>
</organism>